<dbReference type="EMBL" id="JBHFEH010000016">
    <property type="protein sequence ID" value="KAL2054300.1"/>
    <property type="molecule type" value="Genomic_DNA"/>
</dbReference>
<dbReference type="PROSITE" id="PS50088">
    <property type="entry name" value="ANK_REPEAT"/>
    <property type="match status" value="1"/>
</dbReference>
<dbReference type="InterPro" id="IPR036770">
    <property type="entry name" value="Ankyrin_rpt-contain_sf"/>
</dbReference>
<evidence type="ECO:0000256" key="2">
    <source>
        <dbReference type="ARBA" id="ARBA00023043"/>
    </source>
</evidence>
<dbReference type="PANTHER" id="PTHR24198">
    <property type="entry name" value="ANKYRIN REPEAT AND PROTEIN KINASE DOMAIN-CONTAINING PROTEIN"/>
    <property type="match status" value="1"/>
</dbReference>
<dbReference type="Gene3D" id="1.25.40.20">
    <property type="entry name" value="Ankyrin repeat-containing domain"/>
    <property type="match status" value="2"/>
</dbReference>
<dbReference type="InterPro" id="IPR002110">
    <property type="entry name" value="Ankyrin_rpt"/>
</dbReference>
<reference evidence="5 6" key="1">
    <citation type="submission" date="2024-09" db="EMBL/GenBank/DDBJ databases">
        <title>Rethinking Asexuality: The Enigmatic Case of Functional Sexual Genes in Lepraria (Stereocaulaceae).</title>
        <authorList>
            <person name="Doellman M."/>
            <person name="Sun Y."/>
            <person name="Barcenas-Pena A."/>
            <person name="Lumbsch H.T."/>
            <person name="Grewe F."/>
        </authorList>
    </citation>
    <scope>NUCLEOTIDE SEQUENCE [LARGE SCALE GENOMIC DNA]</scope>
    <source>
        <strain evidence="5 6">Grewe 0041</strain>
    </source>
</reference>
<evidence type="ECO:0000256" key="4">
    <source>
        <dbReference type="SAM" id="MobiDB-lite"/>
    </source>
</evidence>
<feature type="repeat" description="ANK" evidence="3">
    <location>
        <begin position="73"/>
        <end position="109"/>
    </location>
</feature>
<accession>A0ABR4B9L3</accession>
<dbReference type="Pfam" id="PF12796">
    <property type="entry name" value="Ank_2"/>
    <property type="match status" value="1"/>
</dbReference>
<evidence type="ECO:0000313" key="6">
    <source>
        <dbReference type="Proteomes" id="UP001590951"/>
    </source>
</evidence>
<evidence type="ECO:0000256" key="3">
    <source>
        <dbReference type="PROSITE-ProRule" id="PRU00023"/>
    </source>
</evidence>
<dbReference type="PROSITE" id="PS50297">
    <property type="entry name" value="ANK_REP_REGION"/>
    <property type="match status" value="1"/>
</dbReference>
<proteinExistence type="predicted"/>
<organism evidence="5 6">
    <name type="scientific">Lepraria finkii</name>
    <dbReference type="NCBI Taxonomy" id="1340010"/>
    <lineage>
        <taxon>Eukaryota</taxon>
        <taxon>Fungi</taxon>
        <taxon>Dikarya</taxon>
        <taxon>Ascomycota</taxon>
        <taxon>Pezizomycotina</taxon>
        <taxon>Lecanoromycetes</taxon>
        <taxon>OSLEUM clade</taxon>
        <taxon>Lecanoromycetidae</taxon>
        <taxon>Lecanorales</taxon>
        <taxon>Lecanorineae</taxon>
        <taxon>Stereocaulaceae</taxon>
        <taxon>Lepraria</taxon>
    </lineage>
</organism>
<feature type="region of interest" description="Disordered" evidence="4">
    <location>
        <begin position="229"/>
        <end position="253"/>
    </location>
</feature>
<dbReference type="SMART" id="SM00248">
    <property type="entry name" value="ANK"/>
    <property type="match status" value="4"/>
</dbReference>
<name>A0ABR4B9L3_9LECA</name>
<feature type="compositionally biased region" description="Polar residues" evidence="4">
    <location>
        <begin position="241"/>
        <end position="253"/>
    </location>
</feature>
<keyword evidence="1" id="KW-0677">Repeat</keyword>
<protein>
    <submittedName>
        <fullName evidence="5">Uncharacterized protein</fullName>
    </submittedName>
</protein>
<evidence type="ECO:0000313" key="5">
    <source>
        <dbReference type="EMBL" id="KAL2054300.1"/>
    </source>
</evidence>
<keyword evidence="2 3" id="KW-0040">ANK repeat</keyword>
<keyword evidence="6" id="KW-1185">Reference proteome</keyword>
<dbReference type="Pfam" id="PF00023">
    <property type="entry name" value="Ank"/>
    <property type="match status" value="1"/>
</dbReference>
<gene>
    <name evidence="5" type="ORF">ABVK25_005441</name>
</gene>
<dbReference type="Proteomes" id="UP001590951">
    <property type="component" value="Unassembled WGS sequence"/>
</dbReference>
<dbReference type="SUPFAM" id="SSF48403">
    <property type="entry name" value="Ankyrin repeat"/>
    <property type="match status" value="1"/>
</dbReference>
<comment type="caution">
    <text evidence="5">The sequence shown here is derived from an EMBL/GenBank/DDBJ whole genome shotgun (WGS) entry which is preliminary data.</text>
</comment>
<dbReference type="PANTHER" id="PTHR24198:SF165">
    <property type="entry name" value="ANKYRIN REPEAT-CONTAINING PROTEIN-RELATED"/>
    <property type="match status" value="1"/>
</dbReference>
<evidence type="ECO:0000256" key="1">
    <source>
        <dbReference type="ARBA" id="ARBA00022737"/>
    </source>
</evidence>
<sequence>MTAITAGCRICAPEAKLVRFVICSVQDATLVQKQSLGGVPYTTLFRGGNDGHIKCLRALVEHGGNVNARRSTNNRTPLHYAIERELWDGYSTIVYILLAARADPNARDNAGDTPLLMLLVGMGKLPQERRNALYLLLAPNFDTKLDIRFPSTLDNPLHLAIRRKDAYVVDAILQRIQFLKGDSMSLMHDQNASGFTPILLALSIFKMTSDDAAEDFHIVKLLLDHGANPDDQTPRSRIRRSTMSSANIKTVQR</sequence>